<dbReference type="EMBL" id="MU864486">
    <property type="protein sequence ID" value="KAK4184496.1"/>
    <property type="molecule type" value="Genomic_DNA"/>
</dbReference>
<dbReference type="AlphaFoldDB" id="A0AAN6WMD9"/>
<reference evidence="3" key="1">
    <citation type="journal article" date="2023" name="Mol. Phylogenet. Evol.">
        <title>Genome-scale phylogeny and comparative genomics of the fungal order Sordariales.</title>
        <authorList>
            <person name="Hensen N."/>
            <person name="Bonometti L."/>
            <person name="Westerberg I."/>
            <person name="Brannstrom I.O."/>
            <person name="Guillou S."/>
            <person name="Cros-Aarteil S."/>
            <person name="Calhoun S."/>
            <person name="Haridas S."/>
            <person name="Kuo A."/>
            <person name="Mondo S."/>
            <person name="Pangilinan J."/>
            <person name="Riley R."/>
            <person name="LaButti K."/>
            <person name="Andreopoulos B."/>
            <person name="Lipzen A."/>
            <person name="Chen C."/>
            <person name="Yan M."/>
            <person name="Daum C."/>
            <person name="Ng V."/>
            <person name="Clum A."/>
            <person name="Steindorff A."/>
            <person name="Ohm R.A."/>
            <person name="Martin F."/>
            <person name="Silar P."/>
            <person name="Natvig D.O."/>
            <person name="Lalanne C."/>
            <person name="Gautier V."/>
            <person name="Ament-Velasquez S.L."/>
            <person name="Kruys A."/>
            <person name="Hutchinson M.I."/>
            <person name="Powell A.J."/>
            <person name="Barry K."/>
            <person name="Miller A.N."/>
            <person name="Grigoriev I.V."/>
            <person name="Debuchy R."/>
            <person name="Gladieux P."/>
            <person name="Hiltunen Thoren M."/>
            <person name="Johannesson H."/>
        </authorList>
    </citation>
    <scope>NUCLEOTIDE SEQUENCE</scope>
    <source>
        <strain evidence="3">PSN309</strain>
    </source>
</reference>
<organism evidence="3 4">
    <name type="scientific">Podospora australis</name>
    <dbReference type="NCBI Taxonomy" id="1536484"/>
    <lineage>
        <taxon>Eukaryota</taxon>
        <taxon>Fungi</taxon>
        <taxon>Dikarya</taxon>
        <taxon>Ascomycota</taxon>
        <taxon>Pezizomycotina</taxon>
        <taxon>Sordariomycetes</taxon>
        <taxon>Sordariomycetidae</taxon>
        <taxon>Sordariales</taxon>
        <taxon>Podosporaceae</taxon>
        <taxon>Podospora</taxon>
    </lineage>
</organism>
<evidence type="ECO:0000256" key="1">
    <source>
        <dbReference type="SAM" id="MobiDB-lite"/>
    </source>
</evidence>
<feature type="compositionally biased region" description="Low complexity" evidence="1">
    <location>
        <begin position="384"/>
        <end position="394"/>
    </location>
</feature>
<protein>
    <recommendedName>
        <fullName evidence="2">SWR1-complex protein 3 domain-containing protein</fullName>
    </recommendedName>
</protein>
<feature type="compositionally biased region" description="Low complexity" evidence="1">
    <location>
        <begin position="598"/>
        <end position="616"/>
    </location>
</feature>
<feature type="compositionally biased region" description="Pro residues" evidence="1">
    <location>
        <begin position="37"/>
        <end position="59"/>
    </location>
</feature>
<reference evidence="3" key="2">
    <citation type="submission" date="2023-05" db="EMBL/GenBank/DDBJ databases">
        <authorList>
            <consortium name="Lawrence Berkeley National Laboratory"/>
            <person name="Steindorff A."/>
            <person name="Hensen N."/>
            <person name="Bonometti L."/>
            <person name="Westerberg I."/>
            <person name="Brannstrom I.O."/>
            <person name="Guillou S."/>
            <person name="Cros-Aarteil S."/>
            <person name="Calhoun S."/>
            <person name="Haridas S."/>
            <person name="Kuo A."/>
            <person name="Mondo S."/>
            <person name="Pangilinan J."/>
            <person name="Riley R."/>
            <person name="Labutti K."/>
            <person name="Andreopoulos B."/>
            <person name="Lipzen A."/>
            <person name="Chen C."/>
            <person name="Yanf M."/>
            <person name="Daum C."/>
            <person name="Ng V."/>
            <person name="Clum A."/>
            <person name="Ohm R."/>
            <person name="Martin F."/>
            <person name="Silar P."/>
            <person name="Natvig D."/>
            <person name="Lalanne C."/>
            <person name="Gautier V."/>
            <person name="Ament-Velasquez S.L."/>
            <person name="Kruys A."/>
            <person name="Hutchinson M.I."/>
            <person name="Powell A.J."/>
            <person name="Barry K."/>
            <person name="Miller A.N."/>
            <person name="Grigoriev I.V."/>
            <person name="Debuchy R."/>
            <person name="Gladieux P."/>
            <person name="Thoren M.H."/>
            <person name="Johannesson H."/>
        </authorList>
    </citation>
    <scope>NUCLEOTIDE SEQUENCE</scope>
    <source>
        <strain evidence="3">PSN309</strain>
    </source>
</reference>
<feature type="compositionally biased region" description="Low complexity" evidence="1">
    <location>
        <begin position="298"/>
        <end position="321"/>
    </location>
</feature>
<feature type="compositionally biased region" description="Polar residues" evidence="1">
    <location>
        <begin position="251"/>
        <end position="293"/>
    </location>
</feature>
<gene>
    <name evidence="3" type="ORF">QBC35DRAFT_51275</name>
</gene>
<dbReference type="InterPro" id="IPR057558">
    <property type="entry name" value="Swc3_dom"/>
</dbReference>
<dbReference type="InterPro" id="IPR037651">
    <property type="entry name" value="Swc3"/>
</dbReference>
<evidence type="ECO:0000313" key="4">
    <source>
        <dbReference type="Proteomes" id="UP001302126"/>
    </source>
</evidence>
<feature type="region of interest" description="Disordered" evidence="1">
    <location>
        <begin position="155"/>
        <end position="340"/>
    </location>
</feature>
<dbReference type="Proteomes" id="UP001302126">
    <property type="component" value="Unassembled WGS sequence"/>
</dbReference>
<feature type="region of interest" description="Disordered" evidence="1">
    <location>
        <begin position="1"/>
        <end position="96"/>
    </location>
</feature>
<feature type="compositionally biased region" description="Polar residues" evidence="1">
    <location>
        <begin position="72"/>
        <end position="96"/>
    </location>
</feature>
<dbReference type="Pfam" id="PF24707">
    <property type="entry name" value="Swc3"/>
    <property type="match status" value="1"/>
</dbReference>
<feature type="compositionally biased region" description="Polar residues" evidence="1">
    <location>
        <begin position="577"/>
        <end position="592"/>
    </location>
</feature>
<dbReference type="GO" id="GO:0000812">
    <property type="term" value="C:Swr1 complex"/>
    <property type="evidence" value="ECO:0007669"/>
    <property type="project" value="InterPro"/>
</dbReference>
<proteinExistence type="predicted"/>
<feature type="region of interest" description="Disordered" evidence="1">
    <location>
        <begin position="570"/>
        <end position="632"/>
    </location>
</feature>
<dbReference type="GO" id="GO:0140849">
    <property type="term" value="F:ATP-dependent H2AZ histone chaperone activity"/>
    <property type="evidence" value="ECO:0007669"/>
    <property type="project" value="InterPro"/>
</dbReference>
<feature type="domain" description="SWR1-complex protein 3" evidence="2">
    <location>
        <begin position="59"/>
        <end position="161"/>
    </location>
</feature>
<evidence type="ECO:0000313" key="3">
    <source>
        <dbReference type="EMBL" id="KAK4184496.1"/>
    </source>
</evidence>
<dbReference type="PANTHER" id="PTHR28108">
    <property type="entry name" value="SWR1-COMPLEX PROTEIN 3"/>
    <property type="match status" value="1"/>
</dbReference>
<keyword evidence="4" id="KW-1185">Reference proteome</keyword>
<dbReference type="PANTHER" id="PTHR28108:SF1">
    <property type="entry name" value="SWR1-COMPLEX PROTEIN 3"/>
    <property type="match status" value="1"/>
</dbReference>
<feature type="compositionally biased region" description="Low complexity" evidence="1">
    <location>
        <begin position="225"/>
        <end position="250"/>
    </location>
</feature>
<accession>A0AAN6WMD9</accession>
<evidence type="ECO:0000259" key="2">
    <source>
        <dbReference type="Pfam" id="PF24707"/>
    </source>
</evidence>
<comment type="caution">
    <text evidence="3">The sequence shown here is derived from an EMBL/GenBank/DDBJ whole genome shotgun (WGS) entry which is preliminary data.</text>
</comment>
<feature type="compositionally biased region" description="Polar residues" evidence="1">
    <location>
        <begin position="822"/>
        <end position="838"/>
    </location>
</feature>
<feature type="compositionally biased region" description="Polar residues" evidence="1">
    <location>
        <begin position="191"/>
        <end position="214"/>
    </location>
</feature>
<feature type="region of interest" description="Disordered" evidence="1">
    <location>
        <begin position="354"/>
        <end position="422"/>
    </location>
</feature>
<feature type="compositionally biased region" description="Low complexity" evidence="1">
    <location>
        <begin position="9"/>
        <end position="18"/>
    </location>
</feature>
<sequence>MEKKRKLPARAAARVEQQAAKRRHISPQQKSKSSTPTPAPAPAPAPELPPAEEAPPPLPKSVTAGKPLPTVDSPQPSDLPNTEYQSVTESGVLSESLARSRNQWITDGIFQKYWTKPTKKRGVLIEEPNNPPKDSMMKLGQVTIVVEPHHFEATMYAVKDPKPPPPQPPTTQRPVLQYGPPNGVLPPPATPTSAQPKEEPSSATTPQPSETPAKSQMKPPSQPRTQAQSQHQASQPQTQPQQQPAQPHSQLPNVSNTSTPPLGLNSSVSKAHTQSSNAPPTAVPSQTTQTPLSVPSMPALANPTPTMTTPTLGTPTASTPPLQTPTLPPNIQRPVASPRGMESMLSPINVVPQPPRPTATAPLGIQPPRPSLPNAGILRPSVPPTVSSSAAPPSQVGTSSASAKPAVNGTRGPAAGAPAKGSGTDPIILLLAERAGSDANLRDLMKRVAQGEATKEQLERFQVIIDGLAEESKLKGSADRLLVDGRTVKYFANEVRAILDIVLTSNAKQTSADLRPPAGSDKLIVALVKAALDDIKIREMVRRIAEEKPQYSDATDLKATLERLRTQLIKEKEAQETKSPPSAVTPSTTKTNGAVIGAASSSSTPAAPTASQPQQALRSKGPPPPPPKPDISAIVFEFAGGSGDRYLFPKFSILENITMLPGSGQQIIASFIIVRRGSQSEYPQGDPDHDYYQPVTIRLFTHTGRHLEHIPRVVAPEEDVRTYMDNIMDTMTRGEYVLLAMRLPRRDGTETEDTEMGGTDTAKEQEVEQLNKEKEVQELVAPNGVLWATKPAKVEMSKARRPGVPKSSAPKERLREMEEDAQYQSFISKVTGNAQQAE</sequence>
<name>A0AAN6WMD9_9PEZI</name>
<feature type="region of interest" description="Disordered" evidence="1">
    <location>
        <begin position="793"/>
        <end position="838"/>
    </location>
</feature>
<feature type="compositionally biased region" description="Low complexity" evidence="1">
    <location>
        <begin position="412"/>
        <end position="422"/>
    </location>
</feature>